<evidence type="ECO:0000256" key="1">
    <source>
        <dbReference type="ARBA" id="ARBA00004141"/>
    </source>
</evidence>
<comment type="caution">
    <text evidence="8">The sequence shown here is derived from an EMBL/GenBank/DDBJ whole genome shotgun (WGS) entry which is preliminary data.</text>
</comment>
<dbReference type="FunFam" id="1.20.1250.20:FF:000013">
    <property type="entry name" value="MFS general substrate transporter"/>
    <property type="match status" value="1"/>
</dbReference>
<dbReference type="GO" id="GO:0016020">
    <property type="term" value="C:membrane"/>
    <property type="evidence" value="ECO:0007669"/>
    <property type="project" value="UniProtKB-SubCell"/>
</dbReference>
<feature type="transmembrane region" description="Helical" evidence="6">
    <location>
        <begin position="75"/>
        <end position="97"/>
    </location>
</feature>
<dbReference type="InterPro" id="IPR020846">
    <property type="entry name" value="MFS_dom"/>
</dbReference>
<keyword evidence="2" id="KW-0813">Transport</keyword>
<feature type="domain" description="Major facilitator superfamily (MFS) profile" evidence="7">
    <location>
        <begin position="38"/>
        <end position="446"/>
    </location>
</feature>
<dbReference type="SUPFAM" id="SSF103473">
    <property type="entry name" value="MFS general substrate transporter"/>
    <property type="match status" value="1"/>
</dbReference>
<name>A0A218ZGQ3_9HELO</name>
<proteinExistence type="predicted"/>
<feature type="transmembrane region" description="Helical" evidence="6">
    <location>
        <begin position="358"/>
        <end position="379"/>
    </location>
</feature>
<dbReference type="FunFam" id="1.20.1250.20:FF:000188">
    <property type="entry name" value="MFS general substrate transporter"/>
    <property type="match status" value="1"/>
</dbReference>
<evidence type="ECO:0000259" key="7">
    <source>
        <dbReference type="PROSITE" id="PS50850"/>
    </source>
</evidence>
<keyword evidence="5 6" id="KW-0472">Membrane</keyword>
<dbReference type="EMBL" id="MZNU01000026">
    <property type="protein sequence ID" value="OWP06912.1"/>
    <property type="molecule type" value="Genomic_DNA"/>
</dbReference>
<feature type="transmembrane region" description="Helical" evidence="6">
    <location>
        <begin position="267"/>
        <end position="290"/>
    </location>
</feature>
<evidence type="ECO:0000256" key="2">
    <source>
        <dbReference type="ARBA" id="ARBA00022448"/>
    </source>
</evidence>
<sequence>MGKNKDSVLDAESARENATAYIDAAAERSCVRKLDFILLPFLAMMYFFNSVDRSNLANAKTDGLDADLNFKGNDYSLLILLFYVPFGLCDLPLNLLTKRFSGKIMLPILMIGWGSLALIQCAAKNFGGLLAIRLLLGICEAGFFAGVVFYLTLFYKRNELGFRLAIFFGSALLAAAFSGLVAFGVFQINTDIHGWQWLFLIEGGLTVIVGVVAIFWLPESPETAWFFTESEKAAARARSLKDSSKKVNVEFNMEAAFHMFKDWKFPVWAIICFTYPVAFATTSNFLPQIVQRLGFSVVKTNLWTVAPNAVGFVVLLCIAKSSDYFRERTYHIVLSLVLSLVGMLILATIDVLENKDVAYFACFLMASGAYVPTCLVHSWHNNNNMDENSRAANTGFLVGLGNLAGILSAGTFRVEYAPKYIPTLIATCCCNGVAICSVLFLGTWMKLENAKRNREQGVNLRAENIDTSLLTDGEYSEHWRYST</sequence>
<dbReference type="InterPro" id="IPR036259">
    <property type="entry name" value="MFS_trans_sf"/>
</dbReference>
<feature type="transmembrane region" description="Helical" evidence="6">
    <location>
        <begin position="331"/>
        <end position="352"/>
    </location>
</feature>
<dbReference type="PANTHER" id="PTHR43791">
    <property type="entry name" value="PERMEASE-RELATED"/>
    <property type="match status" value="1"/>
</dbReference>
<keyword evidence="9" id="KW-1185">Reference proteome</keyword>
<comment type="subcellular location">
    <subcellularLocation>
        <location evidence="1">Membrane</location>
        <topology evidence="1">Multi-pass membrane protein</topology>
    </subcellularLocation>
</comment>
<feature type="transmembrane region" description="Helical" evidence="6">
    <location>
        <begin position="302"/>
        <end position="319"/>
    </location>
</feature>
<accession>A0A218ZGQ3</accession>
<feature type="transmembrane region" description="Helical" evidence="6">
    <location>
        <begin position="165"/>
        <end position="188"/>
    </location>
</feature>
<feature type="transmembrane region" description="Helical" evidence="6">
    <location>
        <begin position="104"/>
        <end position="123"/>
    </location>
</feature>
<feature type="transmembrane region" description="Helical" evidence="6">
    <location>
        <begin position="420"/>
        <end position="444"/>
    </location>
</feature>
<dbReference type="InParanoid" id="A0A218ZGQ3"/>
<protein>
    <recommendedName>
        <fullName evidence="7">Major facilitator superfamily (MFS) profile domain-containing protein</fullName>
    </recommendedName>
</protein>
<gene>
    <name evidence="8" type="ORF">B2J93_9510</name>
</gene>
<dbReference type="PROSITE" id="PS50850">
    <property type="entry name" value="MFS"/>
    <property type="match status" value="1"/>
</dbReference>
<feature type="transmembrane region" description="Helical" evidence="6">
    <location>
        <begin position="194"/>
        <end position="217"/>
    </location>
</feature>
<dbReference type="Gene3D" id="1.20.1250.20">
    <property type="entry name" value="MFS general substrate transporter like domains"/>
    <property type="match status" value="2"/>
</dbReference>
<reference evidence="8 9" key="1">
    <citation type="submission" date="2017-04" db="EMBL/GenBank/DDBJ databases">
        <title>Draft genome sequence of Marssonina coronaria NL1: causal agent of apple blotch.</title>
        <authorList>
            <person name="Cheng Q."/>
        </authorList>
    </citation>
    <scope>NUCLEOTIDE SEQUENCE [LARGE SCALE GENOMIC DNA]</scope>
    <source>
        <strain evidence="8 9">NL1</strain>
    </source>
</reference>
<dbReference type="OrthoDB" id="2985014at2759"/>
<feature type="transmembrane region" description="Helical" evidence="6">
    <location>
        <begin position="129"/>
        <end position="153"/>
    </location>
</feature>
<evidence type="ECO:0000256" key="4">
    <source>
        <dbReference type="ARBA" id="ARBA00022989"/>
    </source>
</evidence>
<organism evidence="8 9">
    <name type="scientific">Diplocarpon coronariae</name>
    <dbReference type="NCBI Taxonomy" id="2795749"/>
    <lineage>
        <taxon>Eukaryota</taxon>
        <taxon>Fungi</taxon>
        <taxon>Dikarya</taxon>
        <taxon>Ascomycota</taxon>
        <taxon>Pezizomycotina</taxon>
        <taxon>Leotiomycetes</taxon>
        <taxon>Helotiales</taxon>
        <taxon>Drepanopezizaceae</taxon>
        <taxon>Diplocarpon</taxon>
    </lineage>
</organism>
<dbReference type="PANTHER" id="PTHR43791:SF9">
    <property type="entry name" value="MAJOR FACILITATOR-TYPE TRANSPORTER HXNP"/>
    <property type="match status" value="1"/>
</dbReference>
<dbReference type="Proteomes" id="UP000242519">
    <property type="component" value="Unassembled WGS sequence"/>
</dbReference>
<keyword evidence="4 6" id="KW-1133">Transmembrane helix</keyword>
<dbReference type="InterPro" id="IPR011701">
    <property type="entry name" value="MFS"/>
</dbReference>
<feature type="transmembrane region" description="Helical" evidence="6">
    <location>
        <begin position="34"/>
        <end position="51"/>
    </location>
</feature>
<dbReference type="GO" id="GO:0022857">
    <property type="term" value="F:transmembrane transporter activity"/>
    <property type="evidence" value="ECO:0007669"/>
    <property type="project" value="InterPro"/>
</dbReference>
<keyword evidence="3 6" id="KW-0812">Transmembrane</keyword>
<evidence type="ECO:0000256" key="5">
    <source>
        <dbReference type="ARBA" id="ARBA00023136"/>
    </source>
</evidence>
<evidence type="ECO:0000313" key="9">
    <source>
        <dbReference type="Proteomes" id="UP000242519"/>
    </source>
</evidence>
<dbReference type="AlphaFoldDB" id="A0A218ZGQ3"/>
<dbReference type="Pfam" id="PF07690">
    <property type="entry name" value="MFS_1"/>
    <property type="match status" value="1"/>
</dbReference>
<evidence type="ECO:0000256" key="6">
    <source>
        <dbReference type="SAM" id="Phobius"/>
    </source>
</evidence>
<evidence type="ECO:0000313" key="8">
    <source>
        <dbReference type="EMBL" id="OWP06912.1"/>
    </source>
</evidence>
<evidence type="ECO:0000256" key="3">
    <source>
        <dbReference type="ARBA" id="ARBA00022692"/>
    </source>
</evidence>
<feature type="transmembrane region" description="Helical" evidence="6">
    <location>
        <begin position="391"/>
        <end position="414"/>
    </location>
</feature>